<feature type="transmembrane region" description="Helical" evidence="1">
    <location>
        <begin position="117"/>
        <end position="139"/>
    </location>
</feature>
<organism evidence="2 3">
    <name type="scientific">Reichenbachiella ulvae</name>
    <dbReference type="NCBI Taxonomy" id="2980104"/>
    <lineage>
        <taxon>Bacteria</taxon>
        <taxon>Pseudomonadati</taxon>
        <taxon>Bacteroidota</taxon>
        <taxon>Cytophagia</taxon>
        <taxon>Cytophagales</taxon>
        <taxon>Reichenbachiellaceae</taxon>
        <taxon>Reichenbachiella</taxon>
    </lineage>
</organism>
<protein>
    <submittedName>
        <fullName evidence="2">DUF2306 domain-containing protein</fullName>
    </submittedName>
</protein>
<sequence>MGTASRSRIKSGLWYLLCFLCTIIGLYPLIYLTQNANAGFLSSKPVDLLNESLWQWAFYIHIALGGLALLIGWPQFIQKLRSKYLNWHRRVGRVYVLSVLLSGVSGIYIGLYANGGWVSSLGFMTLGFLWVYSTANAYFKVKLGSLEKHEEWMIYSYALTMAAVTLRIWLPILALSLDEFIVAYKIVAWLCWVPNLAVAIIINNRRS</sequence>
<dbReference type="Pfam" id="PF10067">
    <property type="entry name" value="DUF2306"/>
    <property type="match status" value="1"/>
</dbReference>
<feature type="transmembrane region" description="Helical" evidence="1">
    <location>
        <begin position="53"/>
        <end position="73"/>
    </location>
</feature>
<dbReference type="InterPro" id="IPR018750">
    <property type="entry name" value="DUF2306_membrane"/>
</dbReference>
<feature type="transmembrane region" description="Helical" evidence="1">
    <location>
        <begin position="182"/>
        <end position="202"/>
    </location>
</feature>
<feature type="transmembrane region" description="Helical" evidence="1">
    <location>
        <begin position="12"/>
        <end position="33"/>
    </location>
</feature>
<proteinExistence type="predicted"/>
<reference evidence="2 3" key="1">
    <citation type="submission" date="2022-10" db="EMBL/GenBank/DDBJ databases">
        <title>Comparative genomics and taxonomic characterization of three novel marine species of genus Reichenbachiella exhibiting antioxidant and polysaccharide degradation activities.</title>
        <authorList>
            <person name="Muhammad N."/>
            <person name="Lee Y.-J."/>
            <person name="Ko J."/>
            <person name="Kim S.-G."/>
        </authorList>
    </citation>
    <scope>NUCLEOTIDE SEQUENCE [LARGE SCALE GENOMIC DNA]</scope>
    <source>
        <strain evidence="2 3">ABR2-5</strain>
    </source>
</reference>
<comment type="caution">
    <text evidence="2">The sequence shown here is derived from an EMBL/GenBank/DDBJ whole genome shotgun (WGS) entry which is preliminary data.</text>
</comment>
<dbReference type="Proteomes" id="UP001300692">
    <property type="component" value="Unassembled WGS sequence"/>
</dbReference>
<gene>
    <name evidence="2" type="ORF">N7U62_04285</name>
</gene>
<dbReference type="RefSeq" id="WP_264136648.1">
    <property type="nucleotide sequence ID" value="NZ_JAOYOD010000001.1"/>
</dbReference>
<dbReference type="EMBL" id="JAOYOD010000001">
    <property type="protein sequence ID" value="MCV9385865.1"/>
    <property type="molecule type" value="Genomic_DNA"/>
</dbReference>
<name>A0ABT3CQ74_9BACT</name>
<accession>A0ABT3CQ74</accession>
<feature type="transmembrane region" description="Helical" evidence="1">
    <location>
        <begin position="94"/>
        <end position="111"/>
    </location>
</feature>
<feature type="transmembrane region" description="Helical" evidence="1">
    <location>
        <begin position="151"/>
        <end position="170"/>
    </location>
</feature>
<keyword evidence="1" id="KW-0812">Transmembrane</keyword>
<keyword evidence="1" id="KW-1133">Transmembrane helix</keyword>
<keyword evidence="1" id="KW-0472">Membrane</keyword>
<evidence type="ECO:0000256" key="1">
    <source>
        <dbReference type="SAM" id="Phobius"/>
    </source>
</evidence>
<evidence type="ECO:0000313" key="2">
    <source>
        <dbReference type="EMBL" id="MCV9385865.1"/>
    </source>
</evidence>
<keyword evidence="3" id="KW-1185">Reference proteome</keyword>
<evidence type="ECO:0000313" key="3">
    <source>
        <dbReference type="Proteomes" id="UP001300692"/>
    </source>
</evidence>